<evidence type="ECO:0000256" key="10">
    <source>
        <dbReference type="SAM" id="Coils"/>
    </source>
</evidence>
<keyword evidence="5" id="KW-0653">Protein transport</keyword>
<proteinExistence type="inferred from homology"/>
<dbReference type="AlphaFoldDB" id="A0A9D1GSV7"/>
<sequence length="462" mass="52201">MWEIIAWPFGKILWLCYLLVKNYGVALLLFTIIIKLIMLPSAVKQQMSMARMSRLNPKLEQLKKKYANNKEKLNEATMELYNQENVNPMGSCLPMVVTFVILFAIIEVVYAPLSYISNVPKDKLAQAQNNVYDAYVMSTVLSDHQTSVEAILENGEASVYETLLSFKSEEKSALADYSDERIETIASVFEANPDLDQYMIDDTKVSKRLISGNTNRAQLVLMSVAVDYPDLFDQEVVDVCRELDYTFLGVYLGAYPSWSSVLVLIPILSLVSQLALTFISQYFQKKNGANAAAANKSMNVMLYTMPLISFWIAFSFPAGIGIYWIFSSVVSLLQTVGLNLYLTPAKTEKLLAKQDKKARKKPSLYQMALEKQKEQLGVKYQGEEALDEAMTEEVKLSRAEKKEAQRMALNEAKRRYVDKYGDGEASPEDEAALEAARQRYYAKYGDSGATLFNSDITEENDR</sequence>
<dbReference type="InterPro" id="IPR001708">
    <property type="entry name" value="YidC/ALB3/OXA1/COX18"/>
</dbReference>
<feature type="domain" description="Membrane insertase YidC/Oxa/ALB C-terminal" evidence="12">
    <location>
        <begin position="23"/>
        <end position="337"/>
    </location>
</feature>
<feature type="transmembrane region" description="Helical" evidence="11">
    <location>
        <begin position="23"/>
        <end position="43"/>
    </location>
</feature>
<dbReference type="PANTHER" id="PTHR12428">
    <property type="entry name" value="OXA1"/>
    <property type="match status" value="1"/>
</dbReference>
<organism evidence="13 14">
    <name type="scientific">Candidatus Faeciplasma pullistercoris</name>
    <dbReference type="NCBI Taxonomy" id="2840800"/>
    <lineage>
        <taxon>Bacteria</taxon>
        <taxon>Bacillati</taxon>
        <taxon>Bacillota</taxon>
        <taxon>Clostridia</taxon>
        <taxon>Eubacteriales</taxon>
        <taxon>Oscillospiraceae</taxon>
        <taxon>Oscillospiraceae incertae sedis</taxon>
        <taxon>Candidatus Faeciplasma</taxon>
    </lineage>
</organism>
<feature type="transmembrane region" description="Helical" evidence="11">
    <location>
        <begin position="300"/>
        <end position="316"/>
    </location>
</feature>
<feature type="transmembrane region" description="Helical" evidence="11">
    <location>
        <begin position="92"/>
        <end position="113"/>
    </location>
</feature>
<evidence type="ECO:0000259" key="12">
    <source>
        <dbReference type="Pfam" id="PF02096"/>
    </source>
</evidence>
<gene>
    <name evidence="13" type="primary">yidC</name>
    <name evidence="13" type="ORF">IAC39_01130</name>
</gene>
<keyword evidence="7 11" id="KW-0472">Membrane</keyword>
<evidence type="ECO:0000256" key="4">
    <source>
        <dbReference type="ARBA" id="ARBA00022692"/>
    </source>
</evidence>
<evidence type="ECO:0000256" key="11">
    <source>
        <dbReference type="SAM" id="Phobius"/>
    </source>
</evidence>
<comment type="subcellular location">
    <subcellularLocation>
        <location evidence="1">Cell membrane</location>
        <topology evidence="1">Multi-pass membrane protein</topology>
    </subcellularLocation>
    <subcellularLocation>
        <location evidence="9">Membrane</location>
        <topology evidence="9">Multi-pass membrane protein</topology>
    </subcellularLocation>
</comment>
<name>A0A9D1GSV7_9FIRM</name>
<comment type="similarity">
    <text evidence="9">Belongs to the OXA1/ALB3/YidC family.</text>
</comment>
<dbReference type="Pfam" id="PF02096">
    <property type="entry name" value="60KD_IMP"/>
    <property type="match status" value="1"/>
</dbReference>
<evidence type="ECO:0000256" key="6">
    <source>
        <dbReference type="ARBA" id="ARBA00022989"/>
    </source>
</evidence>
<evidence type="ECO:0000256" key="2">
    <source>
        <dbReference type="ARBA" id="ARBA00022448"/>
    </source>
</evidence>
<evidence type="ECO:0000256" key="3">
    <source>
        <dbReference type="ARBA" id="ARBA00022475"/>
    </source>
</evidence>
<dbReference type="InterPro" id="IPR047196">
    <property type="entry name" value="YidC_ALB_C"/>
</dbReference>
<keyword evidence="3" id="KW-1003">Cell membrane</keyword>
<keyword evidence="6 11" id="KW-1133">Transmembrane helix</keyword>
<keyword evidence="4 9" id="KW-0812">Transmembrane</keyword>
<evidence type="ECO:0000256" key="5">
    <source>
        <dbReference type="ARBA" id="ARBA00022927"/>
    </source>
</evidence>
<dbReference type="GO" id="GO:0032977">
    <property type="term" value="F:membrane insertase activity"/>
    <property type="evidence" value="ECO:0007669"/>
    <property type="project" value="InterPro"/>
</dbReference>
<protein>
    <submittedName>
        <fullName evidence="13">Membrane protein insertase YidC</fullName>
    </submittedName>
</protein>
<dbReference type="PANTHER" id="PTHR12428:SF65">
    <property type="entry name" value="CYTOCHROME C OXIDASE ASSEMBLY PROTEIN COX18, MITOCHONDRIAL"/>
    <property type="match status" value="1"/>
</dbReference>
<keyword evidence="8" id="KW-0143">Chaperone</keyword>
<keyword evidence="10" id="KW-0175">Coiled coil</keyword>
<accession>A0A9D1GSV7</accession>
<reference evidence="13" key="1">
    <citation type="submission" date="2020-10" db="EMBL/GenBank/DDBJ databases">
        <authorList>
            <person name="Gilroy R."/>
        </authorList>
    </citation>
    <scope>NUCLEOTIDE SEQUENCE</scope>
    <source>
        <strain evidence="13">CHK33-4379</strain>
    </source>
</reference>
<dbReference type="GO" id="GO:0005886">
    <property type="term" value="C:plasma membrane"/>
    <property type="evidence" value="ECO:0007669"/>
    <property type="project" value="UniProtKB-SubCell"/>
</dbReference>
<keyword evidence="2" id="KW-0813">Transport</keyword>
<evidence type="ECO:0000256" key="1">
    <source>
        <dbReference type="ARBA" id="ARBA00004651"/>
    </source>
</evidence>
<dbReference type="EMBL" id="DVLL01000005">
    <property type="protein sequence ID" value="HIT58317.1"/>
    <property type="molecule type" value="Genomic_DNA"/>
</dbReference>
<evidence type="ECO:0000313" key="14">
    <source>
        <dbReference type="Proteomes" id="UP000824136"/>
    </source>
</evidence>
<dbReference type="NCBIfam" id="TIGR03592">
    <property type="entry name" value="yidC_oxa1_cterm"/>
    <property type="match status" value="1"/>
</dbReference>
<reference evidence="13" key="2">
    <citation type="journal article" date="2021" name="PeerJ">
        <title>Extensive microbial diversity within the chicken gut microbiome revealed by metagenomics and culture.</title>
        <authorList>
            <person name="Gilroy R."/>
            <person name="Ravi A."/>
            <person name="Getino M."/>
            <person name="Pursley I."/>
            <person name="Horton D.L."/>
            <person name="Alikhan N.F."/>
            <person name="Baker D."/>
            <person name="Gharbi K."/>
            <person name="Hall N."/>
            <person name="Watson M."/>
            <person name="Adriaenssens E.M."/>
            <person name="Foster-Nyarko E."/>
            <person name="Jarju S."/>
            <person name="Secka A."/>
            <person name="Antonio M."/>
            <person name="Oren A."/>
            <person name="Chaudhuri R.R."/>
            <person name="La Ragione R."/>
            <person name="Hildebrand F."/>
            <person name="Pallen M.J."/>
        </authorList>
    </citation>
    <scope>NUCLEOTIDE SEQUENCE</scope>
    <source>
        <strain evidence="13">CHK33-4379</strain>
    </source>
</reference>
<evidence type="ECO:0000256" key="7">
    <source>
        <dbReference type="ARBA" id="ARBA00023136"/>
    </source>
</evidence>
<dbReference type="GO" id="GO:0051205">
    <property type="term" value="P:protein insertion into membrane"/>
    <property type="evidence" value="ECO:0007669"/>
    <property type="project" value="TreeGrafter"/>
</dbReference>
<comment type="caution">
    <text evidence="13">The sequence shown here is derived from an EMBL/GenBank/DDBJ whole genome shotgun (WGS) entry which is preliminary data.</text>
</comment>
<feature type="transmembrane region" description="Helical" evidence="11">
    <location>
        <begin position="258"/>
        <end position="279"/>
    </location>
</feature>
<evidence type="ECO:0000256" key="9">
    <source>
        <dbReference type="RuleBase" id="RU003945"/>
    </source>
</evidence>
<dbReference type="GO" id="GO:0015031">
    <property type="term" value="P:protein transport"/>
    <property type="evidence" value="ECO:0007669"/>
    <property type="project" value="UniProtKB-KW"/>
</dbReference>
<evidence type="ECO:0000313" key="13">
    <source>
        <dbReference type="EMBL" id="HIT58317.1"/>
    </source>
</evidence>
<dbReference type="CDD" id="cd20070">
    <property type="entry name" value="5TM_YidC_Alb3"/>
    <property type="match status" value="1"/>
</dbReference>
<evidence type="ECO:0000256" key="8">
    <source>
        <dbReference type="ARBA" id="ARBA00023186"/>
    </source>
</evidence>
<dbReference type="InterPro" id="IPR028055">
    <property type="entry name" value="YidC/Oxa/ALB_C"/>
</dbReference>
<feature type="coiled-coil region" evidence="10">
    <location>
        <begin position="56"/>
        <end position="83"/>
    </location>
</feature>
<dbReference type="Proteomes" id="UP000824136">
    <property type="component" value="Unassembled WGS sequence"/>
</dbReference>